<sequence length="82" mass="8901">MMKTNSLKKMRGAIDPLTLGMLFSALIAVVGVNNSAPLQPAEAQQPTTQLQLRKASFSQPTQQSIPTKLPYTCKVNCKISKP</sequence>
<evidence type="ECO:0000256" key="1">
    <source>
        <dbReference type="SAM" id="MobiDB-lite"/>
    </source>
</evidence>
<dbReference type="EMBL" id="FUYB01000003">
    <property type="protein sequence ID" value="SKA72527.1"/>
    <property type="molecule type" value="Genomic_DNA"/>
</dbReference>
<name>A0A1T4W5R1_9GAMM</name>
<dbReference type="Proteomes" id="UP000190460">
    <property type="component" value="Unassembled WGS sequence"/>
</dbReference>
<accession>A0A1T4W5R1</accession>
<gene>
    <name evidence="2" type="ORF">SAMN02745130_01102</name>
</gene>
<dbReference type="AlphaFoldDB" id="A0A1T4W5R1"/>
<organism evidence="2 3">
    <name type="scientific">Thiothrix eikelboomii</name>
    <dbReference type="NCBI Taxonomy" id="92487"/>
    <lineage>
        <taxon>Bacteria</taxon>
        <taxon>Pseudomonadati</taxon>
        <taxon>Pseudomonadota</taxon>
        <taxon>Gammaproteobacteria</taxon>
        <taxon>Thiotrichales</taxon>
        <taxon>Thiotrichaceae</taxon>
        <taxon>Thiothrix</taxon>
    </lineage>
</organism>
<proteinExistence type="predicted"/>
<evidence type="ECO:0000313" key="2">
    <source>
        <dbReference type="EMBL" id="SKA72527.1"/>
    </source>
</evidence>
<reference evidence="3" key="1">
    <citation type="submission" date="2017-02" db="EMBL/GenBank/DDBJ databases">
        <authorList>
            <person name="Varghese N."/>
            <person name="Submissions S."/>
        </authorList>
    </citation>
    <scope>NUCLEOTIDE SEQUENCE [LARGE SCALE GENOMIC DNA]</scope>
    <source>
        <strain evidence="3">ATCC 49788</strain>
    </source>
</reference>
<protein>
    <submittedName>
        <fullName evidence="2">Uncharacterized protein</fullName>
    </submittedName>
</protein>
<keyword evidence="3" id="KW-1185">Reference proteome</keyword>
<evidence type="ECO:0000313" key="3">
    <source>
        <dbReference type="Proteomes" id="UP000190460"/>
    </source>
</evidence>
<dbReference type="RefSeq" id="WP_078921579.1">
    <property type="nucleotide sequence ID" value="NZ_FUYB01000003.1"/>
</dbReference>
<feature type="region of interest" description="Disordered" evidence="1">
    <location>
        <begin position="40"/>
        <end position="63"/>
    </location>
</feature>